<feature type="compositionally biased region" description="Pro residues" evidence="1">
    <location>
        <begin position="769"/>
        <end position="802"/>
    </location>
</feature>
<feature type="region of interest" description="Disordered" evidence="1">
    <location>
        <begin position="769"/>
        <end position="859"/>
    </location>
</feature>
<proteinExistence type="predicted"/>
<dbReference type="Proteomes" id="UP001515480">
    <property type="component" value="Unassembled WGS sequence"/>
</dbReference>
<feature type="region of interest" description="Disordered" evidence="1">
    <location>
        <begin position="1"/>
        <end position="28"/>
    </location>
</feature>
<organism evidence="3 4">
    <name type="scientific">Prymnesium parvum</name>
    <name type="common">Toxic golden alga</name>
    <dbReference type="NCBI Taxonomy" id="97485"/>
    <lineage>
        <taxon>Eukaryota</taxon>
        <taxon>Haptista</taxon>
        <taxon>Haptophyta</taxon>
        <taxon>Prymnesiophyceae</taxon>
        <taxon>Prymnesiales</taxon>
        <taxon>Prymnesiaceae</taxon>
        <taxon>Prymnesium</taxon>
    </lineage>
</organism>
<gene>
    <name evidence="3" type="ORF">AB1Y20_014010</name>
</gene>
<feature type="compositionally biased region" description="Low complexity" evidence="1">
    <location>
        <begin position="835"/>
        <end position="847"/>
    </location>
</feature>
<evidence type="ECO:0000256" key="2">
    <source>
        <dbReference type="SAM" id="Phobius"/>
    </source>
</evidence>
<sequence length="998" mass="109404">MSVRLAEMGRISRPARHPARPRARPRGHTAARSLLCGLTLASHPHAAHAAPPTPGGSTFVADLEECIRNHALRLAETFPAWGNKCGEVTTKVDYQAKLYEETLTPMFDKHGYTGALWCSMYSLGMVPIVDTSQPNNPNFDVWYKQLLCPWNFPAQCGASDAELTPHEAEGVMVCPREGFGDPTKCAPNQHPQYEIYSQNAYQQDEPNRRTMSCALCGRLKRTFPAGAPVGAPDLIKANIGVEYSLDGVPEDEKEHFTAWWDMHAFGAWLANLAARRGHKGKLARNNIVANINLFKASNGEEIHGYLWQSLRLLAYDTGTLEGTRDEKPPRAKAVNHAHEVCRPMWDLAPQSMNDCAHAAGHGYFYYFFDIGEAVLACTDPRIVEHAPDPFFSMDFDTKSMGMDGINLMMWRWLCATGVYHAAANTMTVEILYDIAKRGGTAEDFLCKHQNVWGEEDRYFDRCAAGLGVIDAEERLEKVRKGICKLRYGKQPAKWELRQREQFGPTLQLTCNPASPTTGFAVAMMTCPEAFRIHFPCKAGELDYKICTGELFGADVKKDGHIVPFHRLCGGHDVLRRMFECTDPAPHQPGTNKQLYALEWSVDHPGKRKPWNVIDWTMGTNVGVWGGVCTCPDGRVYQVGDEGNMCGSVACDGGKKGACFWGETEGAFRKVICEPPVKRPESAARNTVIEKDKTVGVWGGTCTCPDGQVYLAGDELNFCESIACEGGVAGICNHYVSSWAHVRVKCDTSVVTPSPPPPFLVPPPLPPFPPPIPPHPLAPSPSPSPPPQVPPQPPPSPKQPEPLPALATKGSTLYASSSPRSMSPPPSLTPAPSPSSPSSLSSPLPASTDAAESVSNPPSTEQSSAFVVAVKYTNEAADSTSTLLNDVSRENRIFISICIIAGLLLMTFFICTALVNGQRKQTSFPDPAMDDMIMDDNRELGGFMRTSKPGRLTKTNKVVSRHPRMAVSTEEPADFVDDDQSDPYFARQGGERRRDTAKC</sequence>
<evidence type="ECO:0000256" key="1">
    <source>
        <dbReference type="SAM" id="MobiDB-lite"/>
    </source>
</evidence>
<accession>A0AB34IET8</accession>
<dbReference type="EMBL" id="JBGBPQ010000027">
    <property type="protein sequence ID" value="KAL1498699.1"/>
    <property type="molecule type" value="Genomic_DNA"/>
</dbReference>
<dbReference type="PRINTS" id="PR01217">
    <property type="entry name" value="PRICHEXTENSN"/>
</dbReference>
<comment type="caution">
    <text evidence="3">The sequence shown here is derived from an EMBL/GenBank/DDBJ whole genome shotgun (WGS) entry which is preliminary data.</text>
</comment>
<reference evidence="3 4" key="1">
    <citation type="journal article" date="2024" name="Science">
        <title>Giant polyketide synthase enzymes in the biosynthesis of giant marine polyether toxins.</title>
        <authorList>
            <person name="Fallon T.R."/>
            <person name="Shende V.V."/>
            <person name="Wierzbicki I.H."/>
            <person name="Pendleton A.L."/>
            <person name="Watervoot N.F."/>
            <person name="Auber R.P."/>
            <person name="Gonzalez D.J."/>
            <person name="Wisecaver J.H."/>
            <person name="Moore B.S."/>
        </authorList>
    </citation>
    <scope>NUCLEOTIDE SEQUENCE [LARGE SCALE GENOMIC DNA]</scope>
    <source>
        <strain evidence="3 4">12B1</strain>
    </source>
</reference>
<feature type="transmembrane region" description="Helical" evidence="2">
    <location>
        <begin position="892"/>
        <end position="914"/>
    </location>
</feature>
<keyword evidence="4" id="KW-1185">Reference proteome</keyword>
<feature type="region of interest" description="Disordered" evidence="1">
    <location>
        <begin position="961"/>
        <end position="998"/>
    </location>
</feature>
<evidence type="ECO:0000313" key="3">
    <source>
        <dbReference type="EMBL" id="KAL1498699.1"/>
    </source>
</evidence>
<keyword evidence="2" id="KW-0812">Transmembrane</keyword>
<protein>
    <submittedName>
        <fullName evidence="3">Uncharacterized protein</fullName>
    </submittedName>
</protein>
<feature type="compositionally biased region" description="Basic residues" evidence="1">
    <location>
        <begin position="13"/>
        <end position="28"/>
    </location>
</feature>
<feature type="compositionally biased region" description="Basic and acidic residues" evidence="1">
    <location>
        <begin position="988"/>
        <end position="998"/>
    </location>
</feature>
<evidence type="ECO:0000313" key="4">
    <source>
        <dbReference type="Proteomes" id="UP001515480"/>
    </source>
</evidence>
<keyword evidence="2" id="KW-1133">Transmembrane helix</keyword>
<feature type="compositionally biased region" description="Acidic residues" evidence="1">
    <location>
        <begin position="970"/>
        <end position="980"/>
    </location>
</feature>
<dbReference type="AlphaFoldDB" id="A0AB34IET8"/>
<keyword evidence="2" id="KW-0472">Membrane</keyword>
<name>A0AB34IET8_PRYPA</name>
<feature type="compositionally biased region" description="Pro residues" evidence="1">
    <location>
        <begin position="821"/>
        <end position="834"/>
    </location>
</feature>